<evidence type="ECO:0000313" key="15">
    <source>
        <dbReference type="RefSeq" id="XP_029638398.1"/>
    </source>
</evidence>
<dbReference type="GO" id="GO:0005886">
    <property type="term" value="C:plasma membrane"/>
    <property type="evidence" value="ECO:0007669"/>
    <property type="project" value="TreeGrafter"/>
</dbReference>
<evidence type="ECO:0000313" key="14">
    <source>
        <dbReference type="RefSeq" id="XP_029638390.1"/>
    </source>
</evidence>
<dbReference type="SUPFAM" id="SSF81324">
    <property type="entry name" value="Voltage-gated potassium channels"/>
    <property type="match status" value="2"/>
</dbReference>
<dbReference type="RefSeq" id="XP_029638398.1">
    <property type="nucleotide sequence ID" value="XM_029782538.2"/>
</dbReference>
<keyword evidence="6 10" id="KW-0472">Membrane</keyword>
<evidence type="ECO:0000256" key="3">
    <source>
        <dbReference type="ARBA" id="ARBA00022692"/>
    </source>
</evidence>
<gene>
    <name evidence="13 14 15 16 17 18" type="primary">LOC115213509</name>
</gene>
<keyword evidence="4 10" id="KW-1133">Transmembrane helix</keyword>
<keyword evidence="3 8" id="KW-0812">Transmembrane</keyword>
<feature type="transmembrane region" description="Helical" evidence="10">
    <location>
        <begin position="222"/>
        <end position="247"/>
    </location>
</feature>
<dbReference type="InterPro" id="IPR013099">
    <property type="entry name" value="K_chnl_dom"/>
</dbReference>
<dbReference type="GO" id="GO:0030322">
    <property type="term" value="P:stabilization of membrane potential"/>
    <property type="evidence" value="ECO:0007669"/>
    <property type="project" value="TreeGrafter"/>
</dbReference>
<dbReference type="RefSeq" id="XP_029638382.1">
    <property type="nucleotide sequence ID" value="XM_029782522.2"/>
</dbReference>
<evidence type="ECO:0000313" key="13">
    <source>
        <dbReference type="RefSeq" id="XP_029638382.1"/>
    </source>
</evidence>
<evidence type="ECO:0000256" key="1">
    <source>
        <dbReference type="ARBA" id="ARBA00004141"/>
    </source>
</evidence>
<evidence type="ECO:0000256" key="8">
    <source>
        <dbReference type="RuleBase" id="RU003857"/>
    </source>
</evidence>
<reference evidence="13 14" key="1">
    <citation type="submission" date="2025-08" db="UniProtKB">
        <authorList>
            <consortium name="RefSeq"/>
        </authorList>
    </citation>
    <scope>IDENTIFICATION</scope>
</reference>
<evidence type="ECO:0000256" key="9">
    <source>
        <dbReference type="SAM" id="MobiDB-lite"/>
    </source>
</evidence>
<feature type="transmembrane region" description="Helical" evidence="10">
    <location>
        <begin position="459"/>
        <end position="480"/>
    </location>
</feature>
<feature type="compositionally biased region" description="Basic and acidic residues" evidence="9">
    <location>
        <begin position="1"/>
        <end position="11"/>
    </location>
</feature>
<sequence>MDDLHVRDKHQTSKHISSRPATASISADSAEPGGFGSASGSKSEENRNSNGNIEGSENVGENSSGPSGHNGGANRHVENVVNIVSCTHDEDEEMGDDDDDDDDDDNSSSDSGSYYATSVDQANDRSPNSVRNNQEESAVVIVRDSDGSDDDDGQNIDDNNSKNRAKKRNSSKSFCCSCCCCYRKKRKNSNMANGKEVVEKKNTTRESHRKTTNRVVNCCKTFITFFFSNIGLCSLVIGYSILGGFIFQKLEAPNEENERGTVTLHRQRHVIRLWNLTEELNILHEENWSRIADEVLLDFQQEVFVAIKKQGWDGKDGTAELQWSFAGALLYSVTVITTIGYGHIAPKTAYGRIVTIFYALVGIPLTLLCLANLGSVFGTGFRCFYKHACRFLCYLCFKSDSPQPRKPIRYRPNNRTNSEEVQEPLRGDQGDIIAQDSDNGDYDDRNINQKAKEGTRVPILVSIMLIAIYIFGGAMLFTLWEQDWDYLIGSYFCFITLSTIGFGDFVPGTSHDSWKNQEKLILCALYLVFGLALIAMCFDLMQEEVKAKCLWLGQRLGILDAEN</sequence>
<protein>
    <submittedName>
        <fullName evidence="13 14">TWiK family of potassium channels protein 18-like</fullName>
    </submittedName>
</protein>
<dbReference type="RefSeq" id="XP_036369907.1">
    <property type="nucleotide sequence ID" value="XM_036514014.1"/>
</dbReference>
<evidence type="ECO:0000313" key="18">
    <source>
        <dbReference type="RefSeq" id="XP_036369982.1"/>
    </source>
</evidence>
<feature type="transmembrane region" description="Helical" evidence="10">
    <location>
        <begin position="323"/>
        <end position="344"/>
    </location>
</feature>
<keyword evidence="2 8" id="KW-0813">Transport</keyword>
<feature type="region of interest" description="Disordered" evidence="9">
    <location>
        <begin position="1"/>
        <end position="167"/>
    </location>
</feature>
<dbReference type="PRINTS" id="PR01333">
    <property type="entry name" value="2POREKCHANEL"/>
</dbReference>
<feature type="transmembrane region" description="Helical" evidence="10">
    <location>
        <begin position="520"/>
        <end position="541"/>
    </location>
</feature>
<dbReference type="RefSeq" id="XP_029638390.1">
    <property type="nucleotide sequence ID" value="XM_029782530.2"/>
</dbReference>
<feature type="transmembrane region" description="Helical" evidence="10">
    <location>
        <begin position="486"/>
        <end position="508"/>
    </location>
</feature>
<dbReference type="RefSeq" id="XP_036369982.1">
    <property type="nucleotide sequence ID" value="XM_036514089.1"/>
</dbReference>
<dbReference type="GO" id="GO:0015271">
    <property type="term" value="F:outward rectifier potassium channel activity"/>
    <property type="evidence" value="ECO:0007669"/>
    <property type="project" value="TreeGrafter"/>
</dbReference>
<keyword evidence="5 8" id="KW-0406">Ion transport</keyword>
<evidence type="ECO:0000256" key="6">
    <source>
        <dbReference type="ARBA" id="ARBA00023136"/>
    </source>
</evidence>
<dbReference type="PANTHER" id="PTHR11003:SF334">
    <property type="entry name" value="FI03418P"/>
    <property type="match status" value="1"/>
</dbReference>
<evidence type="ECO:0000313" key="16">
    <source>
        <dbReference type="RefSeq" id="XP_036369815.1"/>
    </source>
</evidence>
<dbReference type="PANTHER" id="PTHR11003">
    <property type="entry name" value="POTASSIUM CHANNEL, SUBFAMILY K"/>
    <property type="match status" value="1"/>
</dbReference>
<keyword evidence="12" id="KW-1185">Reference proteome</keyword>
<evidence type="ECO:0000313" key="17">
    <source>
        <dbReference type="RefSeq" id="XP_036369907.1"/>
    </source>
</evidence>
<comment type="similarity">
    <text evidence="8">Belongs to the two pore domain potassium channel (TC 1.A.1.8) family.</text>
</comment>
<dbReference type="Pfam" id="PF07885">
    <property type="entry name" value="Ion_trans_2"/>
    <property type="match status" value="2"/>
</dbReference>
<feature type="domain" description="Potassium channel" evidence="11">
    <location>
        <begin position="465"/>
        <end position="543"/>
    </location>
</feature>
<dbReference type="InterPro" id="IPR003280">
    <property type="entry name" value="2pore_dom_K_chnl"/>
</dbReference>
<evidence type="ECO:0000259" key="11">
    <source>
        <dbReference type="Pfam" id="PF07885"/>
    </source>
</evidence>
<proteinExistence type="inferred from homology"/>
<evidence type="ECO:0000256" key="10">
    <source>
        <dbReference type="SAM" id="Phobius"/>
    </source>
</evidence>
<evidence type="ECO:0000313" key="12">
    <source>
        <dbReference type="Proteomes" id="UP000515154"/>
    </source>
</evidence>
<feature type="compositionally biased region" description="Acidic residues" evidence="9">
    <location>
        <begin position="89"/>
        <end position="107"/>
    </location>
</feature>
<keyword evidence="7 8" id="KW-0407">Ion channel</keyword>
<feature type="domain" description="Potassium channel" evidence="11">
    <location>
        <begin position="319"/>
        <end position="377"/>
    </location>
</feature>
<comment type="subcellular location">
    <subcellularLocation>
        <location evidence="1">Membrane</location>
        <topology evidence="1">Multi-pass membrane protein</topology>
    </subcellularLocation>
</comment>
<dbReference type="Proteomes" id="UP000515154">
    <property type="component" value="Linkage group LG1"/>
</dbReference>
<feature type="compositionally biased region" description="Polar residues" evidence="9">
    <location>
        <begin position="48"/>
        <end position="67"/>
    </location>
</feature>
<dbReference type="KEGG" id="osn:115213509"/>
<dbReference type="Gene3D" id="1.10.287.70">
    <property type="match status" value="1"/>
</dbReference>
<dbReference type="AlphaFoldDB" id="A0A6P7SJH8"/>
<evidence type="ECO:0000256" key="7">
    <source>
        <dbReference type="ARBA" id="ARBA00023303"/>
    </source>
</evidence>
<evidence type="ECO:0000256" key="5">
    <source>
        <dbReference type="ARBA" id="ARBA00023065"/>
    </source>
</evidence>
<name>A0A6P7SJH8_9MOLL</name>
<accession>A0A6P7SJH8</accession>
<organism evidence="12 14">
    <name type="scientific">Octopus sinensis</name>
    <name type="common">East Asian common octopus</name>
    <dbReference type="NCBI Taxonomy" id="2607531"/>
    <lineage>
        <taxon>Eukaryota</taxon>
        <taxon>Metazoa</taxon>
        <taxon>Spiralia</taxon>
        <taxon>Lophotrochozoa</taxon>
        <taxon>Mollusca</taxon>
        <taxon>Cephalopoda</taxon>
        <taxon>Coleoidea</taxon>
        <taxon>Octopodiformes</taxon>
        <taxon>Octopoda</taxon>
        <taxon>Incirrata</taxon>
        <taxon>Octopodidae</taxon>
        <taxon>Octopus</taxon>
    </lineage>
</organism>
<evidence type="ECO:0000256" key="4">
    <source>
        <dbReference type="ARBA" id="ARBA00022989"/>
    </source>
</evidence>
<feature type="transmembrane region" description="Helical" evidence="10">
    <location>
        <begin position="356"/>
        <end position="377"/>
    </location>
</feature>
<evidence type="ECO:0000256" key="2">
    <source>
        <dbReference type="ARBA" id="ARBA00022448"/>
    </source>
</evidence>
<dbReference type="RefSeq" id="XP_036369815.1">
    <property type="nucleotide sequence ID" value="XM_036513922.1"/>
</dbReference>
<feature type="compositionally biased region" description="Polar residues" evidence="9">
    <location>
        <begin position="114"/>
        <end position="136"/>
    </location>
</feature>
<dbReference type="GO" id="GO:0022841">
    <property type="term" value="F:potassium ion leak channel activity"/>
    <property type="evidence" value="ECO:0007669"/>
    <property type="project" value="TreeGrafter"/>
</dbReference>